<dbReference type="InterPro" id="IPR002925">
    <property type="entry name" value="Dienelactn_hydro"/>
</dbReference>
<dbReference type="InterPro" id="IPR051049">
    <property type="entry name" value="Dienelactone_hydrolase-like"/>
</dbReference>
<protein>
    <submittedName>
        <fullName evidence="2">DeoR faimly transcriptional regulator</fullName>
    </submittedName>
</protein>
<evidence type="ECO:0000313" key="3">
    <source>
        <dbReference type="Proteomes" id="UP000027822"/>
    </source>
</evidence>
<name>A0A073K2I4_9BACI</name>
<reference evidence="2 3" key="1">
    <citation type="submission" date="2014-06" db="EMBL/GenBank/DDBJ databases">
        <title>Draft genome sequence of Bacillus manliponensis JCM 15802 (MCCC 1A00708).</title>
        <authorList>
            <person name="Lai Q."/>
            <person name="Liu Y."/>
            <person name="Shao Z."/>
        </authorList>
    </citation>
    <scope>NUCLEOTIDE SEQUENCE [LARGE SCALE GENOMIC DNA]</scope>
    <source>
        <strain evidence="2 3">JCM 15802</strain>
    </source>
</reference>
<dbReference type="PANTHER" id="PTHR46623">
    <property type="entry name" value="CARBOXYMETHYLENEBUTENOLIDASE-RELATED"/>
    <property type="match status" value="1"/>
</dbReference>
<evidence type="ECO:0000313" key="2">
    <source>
        <dbReference type="EMBL" id="KEK20672.1"/>
    </source>
</evidence>
<dbReference type="STRING" id="574376.BAMA_14790"/>
<evidence type="ECO:0000259" key="1">
    <source>
        <dbReference type="Pfam" id="PF01738"/>
    </source>
</evidence>
<proteinExistence type="predicted"/>
<gene>
    <name evidence="2" type="ORF">BAMA_14790</name>
</gene>
<organism evidence="2 3">
    <name type="scientific">Bacillus manliponensis</name>
    <dbReference type="NCBI Taxonomy" id="574376"/>
    <lineage>
        <taxon>Bacteria</taxon>
        <taxon>Bacillati</taxon>
        <taxon>Bacillota</taxon>
        <taxon>Bacilli</taxon>
        <taxon>Bacillales</taxon>
        <taxon>Bacillaceae</taxon>
        <taxon>Bacillus</taxon>
        <taxon>Bacillus cereus group</taxon>
    </lineage>
</organism>
<dbReference type="Gene3D" id="3.40.50.1820">
    <property type="entry name" value="alpha/beta hydrolase"/>
    <property type="match status" value="1"/>
</dbReference>
<dbReference type="RefSeq" id="WP_034636964.1">
    <property type="nucleotide sequence ID" value="NZ_CBCSJC010000020.1"/>
</dbReference>
<dbReference type="OrthoDB" id="115291at2"/>
<feature type="domain" description="Dienelactone hydrolase" evidence="1">
    <location>
        <begin position="4"/>
        <end position="194"/>
    </location>
</feature>
<comment type="caution">
    <text evidence="2">The sequence shown here is derived from an EMBL/GenBank/DDBJ whole genome shotgun (WGS) entry which is preliminary data.</text>
</comment>
<dbReference type="InterPro" id="IPR029058">
    <property type="entry name" value="AB_hydrolase_fold"/>
</dbReference>
<dbReference type="eggNOG" id="COG0412">
    <property type="taxonomic scope" value="Bacteria"/>
</dbReference>
<dbReference type="Proteomes" id="UP000027822">
    <property type="component" value="Unassembled WGS sequence"/>
</dbReference>
<keyword evidence="3" id="KW-1185">Reference proteome</keyword>
<dbReference type="Pfam" id="PF01738">
    <property type="entry name" value="DLH"/>
    <property type="match status" value="1"/>
</dbReference>
<dbReference type="PANTHER" id="PTHR46623:SF6">
    <property type="entry name" value="ALPHA_BETA-HYDROLASES SUPERFAMILY PROTEIN"/>
    <property type="match status" value="1"/>
</dbReference>
<dbReference type="GO" id="GO:0016787">
    <property type="term" value="F:hydrolase activity"/>
    <property type="evidence" value="ECO:0007669"/>
    <property type="project" value="InterPro"/>
</dbReference>
<accession>A0A073K2I4</accession>
<dbReference type="AlphaFoldDB" id="A0A073K2I4"/>
<dbReference type="SUPFAM" id="SSF53474">
    <property type="entry name" value="alpha/beta-Hydrolases"/>
    <property type="match status" value="1"/>
</dbReference>
<sequence length="195" mass="22482">MSPKIALIAVHEIYGVNDYMNDVIQTFSSQQIDVFCPNLLQRTHPFSYEEEQQAYSYFMKHVGFDVGKEKIETIVTELKKEYTYVGIVGFNVGATIAWRCSKNTEVNFVICCYGSRIRDYIDVKPACPALLLFPKEETSFSVTSLVTYLNENNPSLHIQQFQGEHGFLNRFNKTYHEQSAKDATIIIQSFLHHIF</sequence>
<dbReference type="EMBL" id="JOTN01000003">
    <property type="protein sequence ID" value="KEK20672.1"/>
    <property type="molecule type" value="Genomic_DNA"/>
</dbReference>